<proteinExistence type="predicted"/>
<dbReference type="Proteomes" id="UP000295496">
    <property type="component" value="Unassembled WGS sequence"/>
</dbReference>
<dbReference type="RefSeq" id="WP_132301709.1">
    <property type="nucleotide sequence ID" value="NZ_CP170642.1"/>
</dbReference>
<name>A0A4R1KZV3_9PAST</name>
<accession>A0A4R1KZV3</accession>
<dbReference type="AlphaFoldDB" id="A0A4R1KZV3"/>
<dbReference type="EMBL" id="SMGJ01000003">
    <property type="protein sequence ID" value="TCK70083.1"/>
    <property type="molecule type" value="Genomic_DNA"/>
</dbReference>
<comment type="caution">
    <text evidence="1">The sequence shown here is derived from an EMBL/GenBank/DDBJ whole genome shotgun (WGS) entry which is preliminary data.</text>
</comment>
<organism evidence="1 2">
    <name type="scientific">Lonepinella koalarum</name>
    <dbReference type="NCBI Taxonomy" id="53417"/>
    <lineage>
        <taxon>Bacteria</taxon>
        <taxon>Pseudomonadati</taxon>
        <taxon>Pseudomonadota</taxon>
        <taxon>Gammaproteobacteria</taxon>
        <taxon>Pasteurellales</taxon>
        <taxon>Pasteurellaceae</taxon>
        <taxon>Lonepinella</taxon>
    </lineage>
</organism>
<gene>
    <name evidence="1" type="ORF">EV692_1309</name>
</gene>
<protein>
    <submittedName>
        <fullName evidence="1">Uncharacterized protein</fullName>
    </submittedName>
</protein>
<reference evidence="1 2" key="1">
    <citation type="submission" date="2019-03" db="EMBL/GenBank/DDBJ databases">
        <title>Genomic Encyclopedia of Type Strains, Phase IV (KMG-IV): sequencing the most valuable type-strain genomes for metagenomic binning, comparative biology and taxonomic classification.</title>
        <authorList>
            <person name="Goeker M."/>
        </authorList>
    </citation>
    <scope>NUCLEOTIDE SEQUENCE [LARGE SCALE GENOMIC DNA]</scope>
    <source>
        <strain evidence="1 2">DSM 10053</strain>
    </source>
</reference>
<evidence type="ECO:0000313" key="2">
    <source>
        <dbReference type="Proteomes" id="UP000295496"/>
    </source>
</evidence>
<keyword evidence="2" id="KW-1185">Reference proteome</keyword>
<evidence type="ECO:0000313" key="1">
    <source>
        <dbReference type="EMBL" id="TCK70083.1"/>
    </source>
</evidence>
<sequence length="148" mass="17101">MSPLTLSMSSAIDNLLPHSLFDSNNDTPIQEIHFRISAVNQLLMSFLNEVQQNPTVWDYVDPIQLKLLFIKHRELITETKTVFQDGSKIMALLDNMEHTIDKIEELYPEQSGFNFDLERMKERVEGEFIALPSHIKTAKEIKAWLLNG</sequence>